<dbReference type="EMBL" id="CM042043">
    <property type="protein sequence ID" value="KAI3696523.1"/>
    <property type="molecule type" value="Genomic_DNA"/>
</dbReference>
<protein>
    <submittedName>
        <fullName evidence="1">Uncharacterized protein</fullName>
    </submittedName>
</protein>
<dbReference type="Proteomes" id="UP001056120">
    <property type="component" value="Linkage Group LG26"/>
</dbReference>
<reference evidence="1 2" key="2">
    <citation type="journal article" date="2022" name="Mol. Ecol. Resour.">
        <title>The genomes of chicory, endive, great burdock and yacon provide insights into Asteraceae paleo-polyploidization history and plant inulin production.</title>
        <authorList>
            <person name="Fan W."/>
            <person name="Wang S."/>
            <person name="Wang H."/>
            <person name="Wang A."/>
            <person name="Jiang F."/>
            <person name="Liu H."/>
            <person name="Zhao H."/>
            <person name="Xu D."/>
            <person name="Zhang Y."/>
        </authorList>
    </citation>
    <scope>NUCLEOTIDE SEQUENCE [LARGE SCALE GENOMIC DNA]</scope>
    <source>
        <strain evidence="2">cv. Yunnan</strain>
        <tissue evidence="1">Leaves</tissue>
    </source>
</reference>
<evidence type="ECO:0000313" key="2">
    <source>
        <dbReference type="Proteomes" id="UP001056120"/>
    </source>
</evidence>
<comment type="caution">
    <text evidence="1">The sequence shown here is derived from an EMBL/GenBank/DDBJ whole genome shotgun (WGS) entry which is preliminary data.</text>
</comment>
<sequence length="226" mass="25639">MIIPATTFFRTTHCYQSPIATGQQLITTSPHHNRRTPLITLSLTPSFSLHITNERGRRRVFEYEGGDKGVSWSVVASSTVSRNAMSRNKAHECRCPGMDASVTARSEQEMKLKDLNGEQEFALLVWGNDNRSFLFVQIPHKVCIVCTLEIWIHEFPSESLKGRALDGKNGWRVELSRNSNGGRGSADHLKCYQCGETGHFARDYRSRGRRRSPSPRRRRSPSYGSR</sequence>
<gene>
    <name evidence="1" type="ORF">L1987_79541</name>
</gene>
<accession>A0ACB8ZFX6</accession>
<reference evidence="2" key="1">
    <citation type="journal article" date="2022" name="Mol. Ecol. Resour.">
        <title>The genomes of chicory, endive, great burdock and yacon provide insights into Asteraceae palaeo-polyploidization history and plant inulin production.</title>
        <authorList>
            <person name="Fan W."/>
            <person name="Wang S."/>
            <person name="Wang H."/>
            <person name="Wang A."/>
            <person name="Jiang F."/>
            <person name="Liu H."/>
            <person name="Zhao H."/>
            <person name="Xu D."/>
            <person name="Zhang Y."/>
        </authorList>
    </citation>
    <scope>NUCLEOTIDE SEQUENCE [LARGE SCALE GENOMIC DNA]</scope>
    <source>
        <strain evidence="2">cv. Yunnan</strain>
    </source>
</reference>
<name>A0ACB8ZFX6_9ASTR</name>
<keyword evidence="2" id="KW-1185">Reference proteome</keyword>
<evidence type="ECO:0000313" key="1">
    <source>
        <dbReference type="EMBL" id="KAI3696523.1"/>
    </source>
</evidence>
<organism evidence="1 2">
    <name type="scientific">Smallanthus sonchifolius</name>
    <dbReference type="NCBI Taxonomy" id="185202"/>
    <lineage>
        <taxon>Eukaryota</taxon>
        <taxon>Viridiplantae</taxon>
        <taxon>Streptophyta</taxon>
        <taxon>Embryophyta</taxon>
        <taxon>Tracheophyta</taxon>
        <taxon>Spermatophyta</taxon>
        <taxon>Magnoliopsida</taxon>
        <taxon>eudicotyledons</taxon>
        <taxon>Gunneridae</taxon>
        <taxon>Pentapetalae</taxon>
        <taxon>asterids</taxon>
        <taxon>campanulids</taxon>
        <taxon>Asterales</taxon>
        <taxon>Asteraceae</taxon>
        <taxon>Asteroideae</taxon>
        <taxon>Heliantheae alliance</taxon>
        <taxon>Millerieae</taxon>
        <taxon>Smallanthus</taxon>
    </lineage>
</organism>
<proteinExistence type="predicted"/>